<keyword evidence="4" id="KW-1185">Reference proteome</keyword>
<reference evidence="3" key="1">
    <citation type="journal article" date="2023" name="Plant Biotechnol. J.">
        <title>Chromosome-level wild Hevea brasiliensis genome provides new tools for genomic-assisted breeding and valuable loci to elevate rubber yield.</title>
        <authorList>
            <person name="Cheng H."/>
            <person name="Song X."/>
            <person name="Hu Y."/>
            <person name="Wu T."/>
            <person name="Yang Q."/>
            <person name="An Z."/>
            <person name="Feng S."/>
            <person name="Deng Z."/>
            <person name="Wu W."/>
            <person name="Zeng X."/>
            <person name="Tu M."/>
            <person name="Wang X."/>
            <person name="Huang H."/>
        </authorList>
    </citation>
    <scope>NUCLEOTIDE SEQUENCE</scope>
    <source>
        <strain evidence="3">MT/VB/25A 57/8</strain>
    </source>
</reference>
<dbReference type="InterPro" id="IPR001763">
    <property type="entry name" value="Rhodanese-like_dom"/>
</dbReference>
<dbReference type="CDD" id="cd00158">
    <property type="entry name" value="RHOD"/>
    <property type="match status" value="1"/>
</dbReference>
<evidence type="ECO:0000256" key="1">
    <source>
        <dbReference type="SAM" id="SignalP"/>
    </source>
</evidence>
<dbReference type="Proteomes" id="UP001174677">
    <property type="component" value="Chromosome 16"/>
</dbReference>
<proteinExistence type="predicted"/>
<dbReference type="PANTHER" id="PTHR44542:SF12">
    <property type="entry name" value="THIOSULFATE SULFURTRANSFERASE 18"/>
    <property type="match status" value="1"/>
</dbReference>
<dbReference type="SUPFAM" id="SSF52821">
    <property type="entry name" value="Rhodanese/Cell cycle control phosphatase"/>
    <property type="match status" value="1"/>
</dbReference>
<keyword evidence="1" id="KW-0732">Signal</keyword>
<organism evidence="3 4">
    <name type="scientific">Hevea brasiliensis</name>
    <name type="common">Para rubber tree</name>
    <name type="synonym">Siphonia brasiliensis</name>
    <dbReference type="NCBI Taxonomy" id="3981"/>
    <lineage>
        <taxon>Eukaryota</taxon>
        <taxon>Viridiplantae</taxon>
        <taxon>Streptophyta</taxon>
        <taxon>Embryophyta</taxon>
        <taxon>Tracheophyta</taxon>
        <taxon>Spermatophyta</taxon>
        <taxon>Magnoliopsida</taxon>
        <taxon>eudicotyledons</taxon>
        <taxon>Gunneridae</taxon>
        <taxon>Pentapetalae</taxon>
        <taxon>rosids</taxon>
        <taxon>fabids</taxon>
        <taxon>Malpighiales</taxon>
        <taxon>Euphorbiaceae</taxon>
        <taxon>Crotonoideae</taxon>
        <taxon>Micrandreae</taxon>
        <taxon>Hevea</taxon>
    </lineage>
</organism>
<dbReference type="Pfam" id="PF00581">
    <property type="entry name" value="Rhodanese"/>
    <property type="match status" value="1"/>
</dbReference>
<feature type="domain" description="Rhodanese" evidence="2">
    <location>
        <begin position="38"/>
        <end position="140"/>
    </location>
</feature>
<evidence type="ECO:0000259" key="2">
    <source>
        <dbReference type="PROSITE" id="PS50206"/>
    </source>
</evidence>
<comment type="caution">
    <text evidence="3">The sequence shown here is derived from an EMBL/GenBank/DDBJ whole genome shotgun (WGS) entry which is preliminary data.</text>
</comment>
<gene>
    <name evidence="3" type="ORF">P3X46_029163</name>
</gene>
<evidence type="ECO:0000313" key="3">
    <source>
        <dbReference type="EMBL" id="KAJ9146951.1"/>
    </source>
</evidence>
<dbReference type="InterPro" id="IPR044684">
    <property type="entry name" value="STR17/STR18/HARC1-like"/>
</dbReference>
<dbReference type="Gene3D" id="3.40.250.10">
    <property type="entry name" value="Rhodanese-like domain"/>
    <property type="match status" value="1"/>
</dbReference>
<evidence type="ECO:0000313" key="4">
    <source>
        <dbReference type="Proteomes" id="UP001174677"/>
    </source>
</evidence>
<dbReference type="PANTHER" id="PTHR44542">
    <property type="entry name" value="THIOSULFATE SULFURTRANSFERASE 18"/>
    <property type="match status" value="1"/>
</dbReference>
<dbReference type="InterPro" id="IPR036873">
    <property type="entry name" value="Rhodanese-like_dom_sf"/>
</dbReference>
<dbReference type="PROSITE" id="PS50206">
    <property type="entry name" value="RHODANESE_3"/>
    <property type="match status" value="1"/>
</dbReference>
<accession>A0ABQ9KRB7</accession>
<feature type="signal peptide" evidence="1">
    <location>
        <begin position="1"/>
        <end position="24"/>
    </location>
</feature>
<sequence length="155" mass="17239">MGFYLGLISCGLFLLLLINYSSEAEVVTVDVKAAKGLLESGYVYVDVRMVEEFKKGHVHAEKIFNVPYMFKTPVGWLKNPKFLKEISAVCKEDDHLVVGCQSGGRSRHATADLLSAGFKDVSNMGGGYLAWMDNKYPLKVEENVGRGFICCNKEF</sequence>
<protein>
    <recommendedName>
        <fullName evidence="2">Rhodanese domain-containing protein</fullName>
    </recommendedName>
</protein>
<dbReference type="EMBL" id="JARPOI010000016">
    <property type="protein sequence ID" value="KAJ9146951.1"/>
    <property type="molecule type" value="Genomic_DNA"/>
</dbReference>
<dbReference type="SMART" id="SM00450">
    <property type="entry name" value="RHOD"/>
    <property type="match status" value="1"/>
</dbReference>
<feature type="chain" id="PRO_5046970199" description="Rhodanese domain-containing protein" evidence="1">
    <location>
        <begin position="25"/>
        <end position="155"/>
    </location>
</feature>
<name>A0ABQ9KRB7_HEVBR</name>